<dbReference type="STRING" id="1576369.SAMN05421753_104214"/>
<keyword evidence="2" id="KW-1185">Reference proteome</keyword>
<dbReference type="Proteomes" id="UP000199518">
    <property type="component" value="Unassembled WGS sequence"/>
</dbReference>
<dbReference type="AlphaFoldDB" id="A0A1I3EGQ3"/>
<dbReference type="EMBL" id="FOQD01000004">
    <property type="protein sequence ID" value="SFH98119.1"/>
    <property type="molecule type" value="Genomic_DNA"/>
</dbReference>
<organism evidence="1 2">
    <name type="scientific">Planctomicrobium piriforme</name>
    <dbReference type="NCBI Taxonomy" id="1576369"/>
    <lineage>
        <taxon>Bacteria</taxon>
        <taxon>Pseudomonadati</taxon>
        <taxon>Planctomycetota</taxon>
        <taxon>Planctomycetia</taxon>
        <taxon>Planctomycetales</taxon>
        <taxon>Planctomycetaceae</taxon>
        <taxon>Planctomicrobium</taxon>
    </lineage>
</organism>
<reference evidence="2" key="1">
    <citation type="submission" date="2016-10" db="EMBL/GenBank/DDBJ databases">
        <authorList>
            <person name="Varghese N."/>
            <person name="Submissions S."/>
        </authorList>
    </citation>
    <scope>NUCLEOTIDE SEQUENCE [LARGE SCALE GENOMIC DNA]</scope>
    <source>
        <strain evidence="2">DSM 26348</strain>
    </source>
</reference>
<accession>A0A1I3EGQ3</accession>
<evidence type="ECO:0000313" key="2">
    <source>
        <dbReference type="Proteomes" id="UP000199518"/>
    </source>
</evidence>
<dbReference type="RefSeq" id="WP_092048612.1">
    <property type="nucleotide sequence ID" value="NZ_FOQD01000004.1"/>
</dbReference>
<protein>
    <submittedName>
        <fullName evidence="1">Uncharacterized protein</fullName>
    </submittedName>
</protein>
<gene>
    <name evidence="1" type="ORF">SAMN05421753_104214</name>
</gene>
<sequence length="169" mass="19083">MTTTTQLTGQALDDRVRFLLTGDDGSVGDNADRLNEAVCEYANLNGGPAELFDNVALTNAWQAAKKIGLAMWNLRERHFVKEPLESHVASYREPAASLETMELIQQTGRKIQEHRPHTGCWLEVEFNTDHVEWRLTEAPDRKWHECSYEEFGEQAKLAAVEALEALKAT</sequence>
<name>A0A1I3EGQ3_9PLAN</name>
<evidence type="ECO:0000313" key="1">
    <source>
        <dbReference type="EMBL" id="SFH98119.1"/>
    </source>
</evidence>
<proteinExistence type="predicted"/>